<evidence type="ECO:0000313" key="8">
    <source>
        <dbReference type="EMBL" id="MBB6003508.1"/>
    </source>
</evidence>
<dbReference type="SUPFAM" id="SSF48452">
    <property type="entry name" value="TPR-like"/>
    <property type="match status" value="1"/>
</dbReference>
<evidence type="ECO:0000259" key="6">
    <source>
        <dbReference type="Pfam" id="PF07980"/>
    </source>
</evidence>
<dbReference type="RefSeq" id="WP_184134020.1">
    <property type="nucleotide sequence ID" value="NZ_JACHKT010000013.1"/>
</dbReference>
<dbReference type="EMBL" id="JACHKT010000013">
    <property type="protein sequence ID" value="MBB6003508.1"/>
    <property type="molecule type" value="Genomic_DNA"/>
</dbReference>
<keyword evidence="4" id="KW-0472">Membrane</keyword>
<evidence type="ECO:0000313" key="9">
    <source>
        <dbReference type="Proteomes" id="UP000524404"/>
    </source>
</evidence>
<dbReference type="InterPro" id="IPR011990">
    <property type="entry name" value="TPR-like_helical_dom_sf"/>
</dbReference>
<keyword evidence="5" id="KW-0998">Cell outer membrane</keyword>
<dbReference type="AlphaFoldDB" id="A0A841ES53"/>
<gene>
    <name evidence="8" type="ORF">HNP25_002166</name>
</gene>
<protein>
    <recommendedName>
        <fullName evidence="10">Starch-binding associating with outer membrane</fullName>
    </recommendedName>
</protein>
<organism evidence="8 9">
    <name type="scientific">Arcicella rosea</name>
    <dbReference type="NCBI Taxonomy" id="502909"/>
    <lineage>
        <taxon>Bacteria</taxon>
        <taxon>Pseudomonadati</taxon>
        <taxon>Bacteroidota</taxon>
        <taxon>Cytophagia</taxon>
        <taxon>Cytophagales</taxon>
        <taxon>Flectobacillaceae</taxon>
        <taxon>Arcicella</taxon>
    </lineage>
</organism>
<sequence length="572" mass="64609">MKKILLIGCIIGSLAACKPSDDFLDPKTNALTEETVFSDSTRTMAFLFRIYSDVGFSFNKGRWDSHGNTEEATDDAEYRYSGTGQKAVVLYSGTVSPTNFPFFEFWSTPYTNIRRVNLLLQKLPQAPLSAKLKTQMVAEARFLRAWYYHWLLISFGGVPLVNDKVYEITDFINEPRNSYAECVSYITSELDAAAAQLPSKNEYSEQDYGRITKGACLALKARVLLNAASPLFNGGAETQNADLAKIVSNPTYDVAHWQKAADAALAVINSNEYSLYKDNITAPGNGFAQVFLERVNPEYIFFQNRPANRDMEGFYNMPTRGGGNNAVPTQNLVDAFPMKNGKAITDATSGYDPKNPYKDRDPRFGYSIVYNESLYYLASANALRPVYTHEGAASDGFTVSGQTTGYYTRKMCDVNISANSSFNTNRGWPLLRYAEILLNYAEAINETGKPELAYPKLIELRERAGIEPGANNLYGLKAGMAKEEMREVIRNERRIELSFEDHRWNDIRRWKIAMVVNNGFNKRMRIIKNGTTYTYEVTESIRRHNFRPEMYLLPIPDSEVRKAPAMLQNPGW</sequence>
<evidence type="ECO:0000256" key="1">
    <source>
        <dbReference type="ARBA" id="ARBA00004442"/>
    </source>
</evidence>
<reference evidence="8 9" key="1">
    <citation type="submission" date="2020-08" db="EMBL/GenBank/DDBJ databases">
        <title>Functional genomics of gut bacteria from endangered species of beetles.</title>
        <authorList>
            <person name="Carlos-Shanley C."/>
        </authorList>
    </citation>
    <scope>NUCLEOTIDE SEQUENCE [LARGE SCALE GENOMIC DNA]</scope>
    <source>
        <strain evidence="8 9">S00070</strain>
    </source>
</reference>
<accession>A0A841ES53</accession>
<evidence type="ECO:0000256" key="5">
    <source>
        <dbReference type="ARBA" id="ARBA00023237"/>
    </source>
</evidence>
<evidence type="ECO:0000256" key="4">
    <source>
        <dbReference type="ARBA" id="ARBA00023136"/>
    </source>
</evidence>
<dbReference type="InterPro" id="IPR033985">
    <property type="entry name" value="SusD-like_N"/>
</dbReference>
<dbReference type="Proteomes" id="UP000524404">
    <property type="component" value="Unassembled WGS sequence"/>
</dbReference>
<evidence type="ECO:0000259" key="7">
    <source>
        <dbReference type="Pfam" id="PF14322"/>
    </source>
</evidence>
<dbReference type="GO" id="GO:0009279">
    <property type="term" value="C:cell outer membrane"/>
    <property type="evidence" value="ECO:0007669"/>
    <property type="project" value="UniProtKB-SubCell"/>
</dbReference>
<dbReference type="CDD" id="cd08977">
    <property type="entry name" value="SusD"/>
    <property type="match status" value="1"/>
</dbReference>
<evidence type="ECO:0008006" key="10">
    <source>
        <dbReference type="Google" id="ProtNLM"/>
    </source>
</evidence>
<dbReference type="InterPro" id="IPR012944">
    <property type="entry name" value="SusD_RagB_dom"/>
</dbReference>
<evidence type="ECO:0000256" key="2">
    <source>
        <dbReference type="ARBA" id="ARBA00006275"/>
    </source>
</evidence>
<comment type="caution">
    <text evidence="8">The sequence shown here is derived from an EMBL/GenBank/DDBJ whole genome shotgun (WGS) entry which is preliminary data.</text>
</comment>
<dbReference type="Pfam" id="PF07980">
    <property type="entry name" value="SusD_RagB"/>
    <property type="match status" value="1"/>
</dbReference>
<dbReference type="Pfam" id="PF14322">
    <property type="entry name" value="SusD-like_3"/>
    <property type="match status" value="1"/>
</dbReference>
<dbReference type="PROSITE" id="PS51257">
    <property type="entry name" value="PROKAR_LIPOPROTEIN"/>
    <property type="match status" value="1"/>
</dbReference>
<evidence type="ECO:0000256" key="3">
    <source>
        <dbReference type="ARBA" id="ARBA00022729"/>
    </source>
</evidence>
<proteinExistence type="inferred from homology"/>
<name>A0A841ES53_9BACT</name>
<feature type="domain" description="SusD-like N-terminal" evidence="7">
    <location>
        <begin position="67"/>
        <end position="225"/>
    </location>
</feature>
<dbReference type="Gene3D" id="1.25.40.390">
    <property type="match status" value="1"/>
</dbReference>
<comment type="subcellular location">
    <subcellularLocation>
        <location evidence="1">Cell outer membrane</location>
    </subcellularLocation>
</comment>
<keyword evidence="3" id="KW-0732">Signal</keyword>
<comment type="similarity">
    <text evidence="2">Belongs to the SusD family.</text>
</comment>
<keyword evidence="9" id="KW-1185">Reference proteome</keyword>
<feature type="domain" description="RagB/SusD" evidence="6">
    <location>
        <begin position="316"/>
        <end position="572"/>
    </location>
</feature>